<feature type="transmembrane region" description="Helical" evidence="2">
    <location>
        <begin position="213"/>
        <end position="230"/>
    </location>
</feature>
<feature type="transmembrane region" description="Helical" evidence="2">
    <location>
        <begin position="38"/>
        <end position="59"/>
    </location>
</feature>
<dbReference type="Pfam" id="PF17158">
    <property type="entry name" value="MASE4"/>
    <property type="match status" value="1"/>
</dbReference>
<feature type="transmembrane region" description="Helical" evidence="2">
    <location>
        <begin position="97"/>
        <end position="116"/>
    </location>
</feature>
<evidence type="ECO:0000256" key="2">
    <source>
        <dbReference type="SAM" id="Phobius"/>
    </source>
</evidence>
<feature type="transmembrane region" description="Helical" evidence="2">
    <location>
        <begin position="65"/>
        <end position="85"/>
    </location>
</feature>
<dbReference type="CDD" id="cd01949">
    <property type="entry name" value="GGDEF"/>
    <property type="match status" value="1"/>
</dbReference>
<feature type="transmembrane region" description="Helical" evidence="2">
    <location>
        <begin position="237"/>
        <end position="260"/>
    </location>
</feature>
<feature type="transmembrane region" description="Helical" evidence="2">
    <location>
        <begin position="174"/>
        <end position="193"/>
    </location>
</feature>
<dbReference type="InterPro" id="IPR052163">
    <property type="entry name" value="DGC-Regulatory_Protein"/>
</dbReference>
<dbReference type="STRING" id="279113.CPter91_4171"/>
<evidence type="ECO:0000313" key="7">
    <source>
        <dbReference type="Proteomes" id="UP000074914"/>
    </source>
</evidence>
<name>A0A127R210_9BURK</name>
<dbReference type="EMBL" id="CP013234">
    <property type="protein sequence ID" value="AMP06486.1"/>
    <property type="molecule type" value="Genomic_DNA"/>
</dbReference>
<evidence type="ECO:0000313" key="6">
    <source>
        <dbReference type="Proteomes" id="UP000074561"/>
    </source>
</evidence>
<feature type="domain" description="GGDEF" evidence="3">
    <location>
        <begin position="348"/>
        <end position="477"/>
    </location>
</feature>
<dbReference type="NCBIfam" id="TIGR00254">
    <property type="entry name" value="GGDEF"/>
    <property type="match status" value="1"/>
</dbReference>
<dbReference type="Gene3D" id="3.30.70.270">
    <property type="match status" value="1"/>
</dbReference>
<dbReference type="InterPro" id="IPR000160">
    <property type="entry name" value="GGDEF_dom"/>
</dbReference>
<dbReference type="Proteomes" id="UP000074561">
    <property type="component" value="Chromosome"/>
</dbReference>
<organism evidence="4 6">
    <name type="scientific">Collimonas pratensis</name>
    <dbReference type="NCBI Taxonomy" id="279113"/>
    <lineage>
        <taxon>Bacteria</taxon>
        <taxon>Pseudomonadati</taxon>
        <taxon>Pseudomonadota</taxon>
        <taxon>Betaproteobacteria</taxon>
        <taxon>Burkholderiales</taxon>
        <taxon>Oxalobacteraceae</taxon>
        <taxon>Collimonas</taxon>
    </lineage>
</organism>
<sequence>MIDRATIARNKAAAKPAWTSKSVSPATRQATTRQRRRALWVCIGIVLMTLILLPVASVMGPLFPFFLPSYQTATVVAYVIITYLIFGHYRATKEVDLLYIGAGCFYAAAILIMQFLAMPGAFFPQQSLLGGAQTTIWLWFLWHAGLALSILLYAVSRWWSPSWLASHPERMPNWLIAVVLAALAASLLPVVVFHADLPTLIEHGNFHRVTTSGLGFLLQSLTALAMLVLWRATGFRAVLHVWLGVALVALQCDNVITMAGGSQFSIGWYVGRCNALISATVLLMIYLREMNQVYLKTVQDARLLALNNAMLEVQMDQVRLDDLTGLPSRSLFLELAETLRGRGSISRQAVALLFIDLDGFKWINDNLGHDRGDAVLVEVAAALRSALRDSDIAGRVGGDEFVVCLIAPALSIKATATAVAGRIVSRVAEIGDGIGCSIGIALCQAESLEWDSALRQADEAMYQAKRQGKSRFTVYGHSLIDEVA</sequence>
<dbReference type="Proteomes" id="UP000074914">
    <property type="component" value="Chromosome"/>
</dbReference>
<accession>A0A127R210</accession>
<protein>
    <submittedName>
        <fullName evidence="4">Diguanylate cyclase domain protein</fullName>
    </submittedName>
</protein>
<dbReference type="KEGG" id="cpra:CPter91_4171"/>
<evidence type="ECO:0000259" key="3">
    <source>
        <dbReference type="PROSITE" id="PS50887"/>
    </source>
</evidence>
<keyword evidence="7" id="KW-1185">Reference proteome</keyword>
<feature type="transmembrane region" description="Helical" evidence="2">
    <location>
        <begin position="136"/>
        <end position="154"/>
    </location>
</feature>
<keyword evidence="2" id="KW-0812">Transmembrane</keyword>
<dbReference type="InterPro" id="IPR033424">
    <property type="entry name" value="MASE4"/>
</dbReference>
<dbReference type="EMBL" id="CP013236">
    <property type="protein sequence ID" value="AMP16398.1"/>
    <property type="molecule type" value="Genomic_DNA"/>
</dbReference>
<dbReference type="PANTHER" id="PTHR46663:SF2">
    <property type="entry name" value="GGDEF DOMAIN-CONTAINING PROTEIN"/>
    <property type="match status" value="1"/>
</dbReference>
<dbReference type="PATRIC" id="fig|279113.10.peg.4154"/>
<dbReference type="SMART" id="SM00267">
    <property type="entry name" value="GGDEF"/>
    <property type="match status" value="1"/>
</dbReference>
<dbReference type="PANTHER" id="PTHR46663">
    <property type="entry name" value="DIGUANYLATE CYCLASE DGCT-RELATED"/>
    <property type="match status" value="1"/>
</dbReference>
<dbReference type="SUPFAM" id="SSF55073">
    <property type="entry name" value="Nucleotide cyclase"/>
    <property type="match status" value="1"/>
</dbReference>
<proteinExistence type="predicted"/>
<feature type="region of interest" description="Disordered" evidence="1">
    <location>
        <begin position="1"/>
        <end position="29"/>
    </location>
</feature>
<keyword evidence="2" id="KW-0472">Membrane</keyword>
<dbReference type="AlphaFoldDB" id="A0A127R210"/>
<feature type="transmembrane region" description="Helical" evidence="2">
    <location>
        <begin position="266"/>
        <end position="287"/>
    </location>
</feature>
<reference evidence="6 7" key="1">
    <citation type="submission" date="2015-11" db="EMBL/GenBank/DDBJ databases">
        <title>Exploring the genomic traits of fungus-feeding bacterial genus Collimonas.</title>
        <authorList>
            <person name="Song C."/>
            <person name="Schmidt R."/>
            <person name="de Jager V."/>
            <person name="Krzyzanowska D."/>
            <person name="Jongedijk E."/>
            <person name="Cankar K."/>
            <person name="Beekwilder J."/>
            <person name="van Veen A."/>
            <person name="de Boer W."/>
            <person name="van Veen J.A."/>
            <person name="Garbeva P."/>
        </authorList>
    </citation>
    <scope>NUCLEOTIDE SEQUENCE [LARGE SCALE GENOMIC DNA]</scope>
    <source>
        <strain evidence="5 7">Ter291</strain>
        <strain evidence="4 6">Ter91</strain>
    </source>
</reference>
<evidence type="ECO:0000313" key="4">
    <source>
        <dbReference type="EMBL" id="AMP06486.1"/>
    </source>
</evidence>
<dbReference type="PROSITE" id="PS50887">
    <property type="entry name" value="GGDEF"/>
    <property type="match status" value="1"/>
</dbReference>
<evidence type="ECO:0000313" key="5">
    <source>
        <dbReference type="EMBL" id="AMP16398.1"/>
    </source>
</evidence>
<dbReference type="Pfam" id="PF00990">
    <property type="entry name" value="GGDEF"/>
    <property type="match status" value="1"/>
</dbReference>
<dbReference type="InterPro" id="IPR029787">
    <property type="entry name" value="Nucleotide_cyclase"/>
</dbReference>
<keyword evidence="2" id="KW-1133">Transmembrane helix</keyword>
<evidence type="ECO:0000256" key="1">
    <source>
        <dbReference type="SAM" id="MobiDB-lite"/>
    </source>
</evidence>
<dbReference type="InterPro" id="IPR043128">
    <property type="entry name" value="Rev_trsase/Diguanyl_cyclase"/>
</dbReference>
<gene>
    <name evidence="5" type="ORF">CPter291_4168</name>
    <name evidence="4" type="ORF">CPter91_4171</name>
</gene>